<dbReference type="Proteomes" id="UP001140091">
    <property type="component" value="Unassembled WGS sequence"/>
</dbReference>
<evidence type="ECO:0000313" key="2">
    <source>
        <dbReference type="Proteomes" id="UP001140091"/>
    </source>
</evidence>
<dbReference type="AlphaFoldDB" id="A0A9W8J3L6"/>
<proteinExistence type="predicted"/>
<feature type="non-terminal residue" evidence="1">
    <location>
        <position position="92"/>
    </location>
</feature>
<keyword evidence="2" id="KW-1185">Reference proteome</keyword>
<reference evidence="1" key="1">
    <citation type="submission" date="2022-06" db="EMBL/GenBank/DDBJ databases">
        <title>Genome Sequence of Candolleomyces eurysporus.</title>
        <authorList>
            <person name="Buettner E."/>
        </authorList>
    </citation>
    <scope>NUCLEOTIDE SEQUENCE</scope>
    <source>
        <strain evidence="1">VTCC 930004</strain>
    </source>
</reference>
<accession>A0A9W8J3L6</accession>
<gene>
    <name evidence="1" type="ORF">H1R20_g11402</name>
</gene>
<dbReference type="EMBL" id="JANBPK010001130">
    <property type="protein sequence ID" value="KAJ2925694.1"/>
    <property type="molecule type" value="Genomic_DNA"/>
</dbReference>
<organism evidence="1 2">
    <name type="scientific">Candolleomyces eurysporus</name>
    <dbReference type="NCBI Taxonomy" id="2828524"/>
    <lineage>
        <taxon>Eukaryota</taxon>
        <taxon>Fungi</taxon>
        <taxon>Dikarya</taxon>
        <taxon>Basidiomycota</taxon>
        <taxon>Agaricomycotina</taxon>
        <taxon>Agaricomycetes</taxon>
        <taxon>Agaricomycetidae</taxon>
        <taxon>Agaricales</taxon>
        <taxon>Agaricineae</taxon>
        <taxon>Psathyrellaceae</taxon>
        <taxon>Candolleomyces</taxon>
    </lineage>
</organism>
<comment type="caution">
    <text evidence="1">The sequence shown here is derived from an EMBL/GenBank/DDBJ whole genome shotgun (WGS) entry which is preliminary data.</text>
</comment>
<protein>
    <submittedName>
        <fullName evidence="1">Uncharacterized protein</fullName>
    </submittedName>
</protein>
<name>A0A9W8J3L6_9AGAR</name>
<evidence type="ECO:0000313" key="1">
    <source>
        <dbReference type="EMBL" id="KAJ2925694.1"/>
    </source>
</evidence>
<sequence length="92" mass="10532">MAAILFLQPPPPFYLPDNIHKAAELGLPETHDRTLRSCYLYLCSLKRLCPHYSGYCFLFAASAFHTTKFHLSAHYAMLLHFARPIRSSALCF</sequence>